<keyword evidence="8" id="KW-0282">Flagellum</keyword>
<dbReference type="Gene3D" id="2.30.30.910">
    <property type="match status" value="1"/>
</dbReference>
<keyword evidence="3 5" id="KW-1005">Bacterial flagellum biogenesis</keyword>
<keyword evidence="8" id="KW-0969">Cilium</keyword>
<protein>
    <recommendedName>
        <fullName evidence="2 5">Basal-body rod modification protein FlgD</fullName>
    </recommendedName>
</protein>
<name>A0A4R3MJ60_9HYPH</name>
<evidence type="ECO:0000256" key="3">
    <source>
        <dbReference type="ARBA" id="ARBA00022795"/>
    </source>
</evidence>
<evidence type="ECO:0000313" key="8">
    <source>
        <dbReference type="EMBL" id="TCT13414.1"/>
    </source>
</evidence>
<dbReference type="Pfam" id="PF13860">
    <property type="entry name" value="FlgD_ig"/>
    <property type="match status" value="1"/>
</dbReference>
<sequence>MYLSALSNIGGSYSSATDRAAIADNFDTFLSLLTTQLRNQNPLDPLDTNQFTQQLVQFSGVEQQIKANANLEAMIQLSAAQTATQAAAFIGKRVMVESTTTDLKGGKAEWSYAAASGATHATFTVRDANGKVVWTESKEISAGRHDYVWTGRDSDGNQLPDGKYTLTVEATNDKGEPLQTVVEVAAIIDGVDFTGTEPILIVGEYGIRLSDVRAVLG</sequence>
<dbReference type="InterPro" id="IPR025965">
    <property type="entry name" value="FlgD/Vpr_Ig-like"/>
</dbReference>
<evidence type="ECO:0000256" key="5">
    <source>
        <dbReference type="RuleBase" id="RU362076"/>
    </source>
</evidence>
<comment type="function">
    <text evidence="4 5">Required for flagellar hook formation. May act as a scaffolding protein.</text>
</comment>
<comment type="similarity">
    <text evidence="1 5">Belongs to the FlgD family.</text>
</comment>
<comment type="caution">
    <text evidence="8">The sequence shown here is derived from an EMBL/GenBank/DDBJ whole genome shotgun (WGS) entry which is preliminary data.</text>
</comment>
<evidence type="ECO:0000259" key="7">
    <source>
        <dbReference type="Pfam" id="PF13861"/>
    </source>
</evidence>
<evidence type="ECO:0000256" key="1">
    <source>
        <dbReference type="ARBA" id="ARBA00010577"/>
    </source>
</evidence>
<dbReference type="Proteomes" id="UP000295678">
    <property type="component" value="Unassembled WGS sequence"/>
</dbReference>
<dbReference type="Gene3D" id="2.60.40.4070">
    <property type="match status" value="1"/>
</dbReference>
<accession>A0A4R3MJ60</accession>
<keyword evidence="8" id="KW-0966">Cell projection</keyword>
<dbReference type="GO" id="GO:0044781">
    <property type="term" value="P:bacterial-type flagellum organization"/>
    <property type="evidence" value="ECO:0007669"/>
    <property type="project" value="UniProtKB-UniRule"/>
</dbReference>
<dbReference type="InterPro" id="IPR005648">
    <property type="entry name" value="FlgD"/>
</dbReference>
<evidence type="ECO:0000313" key="9">
    <source>
        <dbReference type="Proteomes" id="UP000295678"/>
    </source>
</evidence>
<dbReference type="Pfam" id="PF03963">
    <property type="entry name" value="FlgD"/>
    <property type="match status" value="1"/>
</dbReference>
<dbReference type="Pfam" id="PF13861">
    <property type="entry name" value="FLgD_tudor"/>
    <property type="match status" value="1"/>
</dbReference>
<gene>
    <name evidence="8" type="ORF">EDC22_101280</name>
</gene>
<dbReference type="OrthoDB" id="9785233at2"/>
<feature type="domain" description="FlgD Tudor-like" evidence="7">
    <location>
        <begin position="83"/>
        <end position="213"/>
    </location>
</feature>
<evidence type="ECO:0000256" key="2">
    <source>
        <dbReference type="ARBA" id="ARBA00016013"/>
    </source>
</evidence>
<organism evidence="8 9">
    <name type="scientific">Tepidamorphus gemmatus</name>
    <dbReference type="NCBI Taxonomy" id="747076"/>
    <lineage>
        <taxon>Bacteria</taxon>
        <taxon>Pseudomonadati</taxon>
        <taxon>Pseudomonadota</taxon>
        <taxon>Alphaproteobacteria</taxon>
        <taxon>Hyphomicrobiales</taxon>
        <taxon>Tepidamorphaceae</taxon>
        <taxon>Tepidamorphus</taxon>
    </lineage>
</organism>
<proteinExistence type="inferred from homology"/>
<evidence type="ECO:0000256" key="4">
    <source>
        <dbReference type="ARBA" id="ARBA00024746"/>
    </source>
</evidence>
<keyword evidence="9" id="KW-1185">Reference proteome</keyword>
<dbReference type="InterPro" id="IPR025963">
    <property type="entry name" value="FLgD_Tudor"/>
</dbReference>
<dbReference type="EMBL" id="SMAK01000001">
    <property type="protein sequence ID" value="TCT13414.1"/>
    <property type="molecule type" value="Genomic_DNA"/>
</dbReference>
<feature type="domain" description="FlgD/Vpr Ig-like" evidence="6">
    <location>
        <begin position="104"/>
        <end position="173"/>
    </location>
</feature>
<dbReference type="RefSeq" id="WP_132804804.1">
    <property type="nucleotide sequence ID" value="NZ_SMAK01000001.1"/>
</dbReference>
<reference evidence="8 9" key="1">
    <citation type="submission" date="2019-03" db="EMBL/GenBank/DDBJ databases">
        <title>Genomic Encyclopedia of Type Strains, Phase IV (KMG-IV): sequencing the most valuable type-strain genomes for metagenomic binning, comparative biology and taxonomic classification.</title>
        <authorList>
            <person name="Goeker M."/>
        </authorList>
    </citation>
    <scope>NUCLEOTIDE SEQUENCE [LARGE SCALE GENOMIC DNA]</scope>
    <source>
        <strain evidence="8 9">DSM 19345</strain>
    </source>
</reference>
<dbReference type="AlphaFoldDB" id="A0A4R3MJ60"/>
<evidence type="ECO:0000259" key="6">
    <source>
        <dbReference type="Pfam" id="PF13860"/>
    </source>
</evidence>